<dbReference type="OrthoDB" id="4411665at2"/>
<dbReference type="HOGENOM" id="CLU_884853_0_0_11"/>
<dbReference type="Proteomes" id="UP000023703">
    <property type="component" value="Chromosome"/>
</dbReference>
<dbReference type="EMBL" id="CP006842">
    <property type="protein sequence ID" value="AHW64544.1"/>
    <property type="molecule type" value="Genomic_DNA"/>
</dbReference>
<keyword evidence="3" id="KW-1185">Reference proteome</keyword>
<dbReference type="KEGG" id="cgy:CGLY_10495"/>
<accession>X5DTC6</accession>
<dbReference type="RefSeq" id="WP_052540034.1">
    <property type="nucleotide sequence ID" value="NZ_CP006842.1"/>
</dbReference>
<sequence length="279" mass="28981">MTTGIFLIVGCSSGDEDAPTPTFAEQSESFEDVDPAAFERGGTTLFDYRTGDEGTGICIIDTEAAVTCTGRVPDDAPDIEVPPFERQRPGAARITADGITYTMVEGVPPAPAALDSGQRITVGDASCGMSQNVELSCSVGETTLDISGDDSAMTLTGDVLDHENHVETPENSDRPAGIDGDYSDTDEPVAVGTMCGAASGNTLVKVREGSVSCLGAQEVIDDYRERRDSEGGGNTLAMTVGEWDCSVPNARRSVELDAGEICYGPDGVVIATPPGSVQP</sequence>
<protein>
    <submittedName>
        <fullName evidence="2">Uncharacterized protein</fullName>
    </submittedName>
</protein>
<evidence type="ECO:0000313" key="3">
    <source>
        <dbReference type="Proteomes" id="UP000023703"/>
    </source>
</evidence>
<dbReference type="STRING" id="1404245.CGLY_10495"/>
<organism evidence="2 3">
    <name type="scientific">Corynebacterium glyciniphilum AJ 3170</name>
    <dbReference type="NCBI Taxonomy" id="1404245"/>
    <lineage>
        <taxon>Bacteria</taxon>
        <taxon>Bacillati</taxon>
        <taxon>Actinomycetota</taxon>
        <taxon>Actinomycetes</taxon>
        <taxon>Mycobacteriales</taxon>
        <taxon>Corynebacteriaceae</taxon>
        <taxon>Corynebacterium</taxon>
    </lineage>
</organism>
<feature type="compositionally biased region" description="Basic and acidic residues" evidence="1">
    <location>
        <begin position="164"/>
        <end position="173"/>
    </location>
</feature>
<reference evidence="2 3" key="1">
    <citation type="journal article" date="2015" name="Int. J. Syst. Evol. Microbiol.">
        <title>Revisiting Corynebacterium glyciniphilum (ex Kubota et al., 1972) sp. nov., nom. rev., isolated from putrefied banana.</title>
        <authorList>
            <person name="Al-Dilaimi A."/>
            <person name="Bednarz H."/>
            <person name="Lomker A."/>
            <person name="Niehaus K."/>
            <person name="Kalinowski J."/>
            <person name="Ruckert C."/>
        </authorList>
    </citation>
    <scope>NUCLEOTIDE SEQUENCE [LARGE SCALE GENOMIC DNA]</scope>
    <source>
        <strain evidence="2">AJ 3170</strain>
    </source>
</reference>
<gene>
    <name evidence="2" type="ORF">CGLY_10495</name>
</gene>
<dbReference type="AlphaFoldDB" id="X5DTC6"/>
<dbReference type="eggNOG" id="ENOG5031IZW">
    <property type="taxonomic scope" value="Bacteria"/>
</dbReference>
<name>X5DTC6_9CORY</name>
<proteinExistence type="predicted"/>
<feature type="region of interest" description="Disordered" evidence="1">
    <location>
        <begin position="164"/>
        <end position="185"/>
    </location>
</feature>
<evidence type="ECO:0000313" key="2">
    <source>
        <dbReference type="EMBL" id="AHW64544.1"/>
    </source>
</evidence>
<evidence type="ECO:0000256" key="1">
    <source>
        <dbReference type="SAM" id="MobiDB-lite"/>
    </source>
</evidence>